<dbReference type="PANTHER" id="PTHR44591:SF3">
    <property type="entry name" value="RESPONSE REGULATORY DOMAIN-CONTAINING PROTEIN"/>
    <property type="match status" value="1"/>
</dbReference>
<dbReference type="Pfam" id="PF13426">
    <property type="entry name" value="PAS_9"/>
    <property type="match status" value="1"/>
</dbReference>
<dbReference type="SMART" id="SM00448">
    <property type="entry name" value="REC"/>
    <property type="match status" value="1"/>
</dbReference>
<dbReference type="PROSITE" id="PS50110">
    <property type="entry name" value="RESPONSE_REGULATORY"/>
    <property type="match status" value="1"/>
</dbReference>
<dbReference type="InterPro" id="IPR050595">
    <property type="entry name" value="Bact_response_regulator"/>
</dbReference>
<dbReference type="PROSITE" id="PS50112">
    <property type="entry name" value="PAS"/>
    <property type="match status" value="1"/>
</dbReference>
<evidence type="ECO:0000256" key="2">
    <source>
        <dbReference type="PROSITE-ProRule" id="PRU00169"/>
    </source>
</evidence>
<dbReference type="NCBIfam" id="TIGR00229">
    <property type="entry name" value="sensory_box"/>
    <property type="match status" value="1"/>
</dbReference>
<keyword evidence="6" id="KW-1185">Reference proteome</keyword>
<dbReference type="PANTHER" id="PTHR44591">
    <property type="entry name" value="STRESS RESPONSE REGULATOR PROTEIN 1"/>
    <property type="match status" value="1"/>
</dbReference>
<dbReference type="InterPro" id="IPR000014">
    <property type="entry name" value="PAS"/>
</dbReference>
<comment type="caution">
    <text evidence="5">The sequence shown here is derived from an EMBL/GenBank/DDBJ whole genome shotgun (WGS) entry which is preliminary data.</text>
</comment>
<feature type="modified residue" description="4-aspartylphosphate" evidence="2">
    <location>
        <position position="115"/>
    </location>
</feature>
<dbReference type="Proteomes" id="UP001166304">
    <property type="component" value="Unassembled WGS sequence"/>
</dbReference>
<dbReference type="CDD" id="cd00130">
    <property type="entry name" value="PAS"/>
    <property type="match status" value="1"/>
</dbReference>
<dbReference type="GO" id="GO:0000160">
    <property type="term" value="P:phosphorelay signal transduction system"/>
    <property type="evidence" value="ECO:0007669"/>
    <property type="project" value="InterPro"/>
</dbReference>
<organism evidence="5 6">
    <name type="scientific">Haloarcula salina</name>
    <dbReference type="NCBI Taxonomy" id="1429914"/>
    <lineage>
        <taxon>Archaea</taxon>
        <taxon>Methanobacteriati</taxon>
        <taxon>Methanobacteriota</taxon>
        <taxon>Stenosarchaea group</taxon>
        <taxon>Halobacteria</taxon>
        <taxon>Halobacteriales</taxon>
        <taxon>Haloarculaceae</taxon>
        <taxon>Haloarcula</taxon>
    </lineage>
</organism>
<dbReference type="RefSeq" id="WP_162411909.1">
    <property type="nucleotide sequence ID" value="NZ_JAHQXE010000001.1"/>
</dbReference>
<evidence type="ECO:0000313" key="6">
    <source>
        <dbReference type="Proteomes" id="UP001166304"/>
    </source>
</evidence>
<dbReference type="Pfam" id="PF00072">
    <property type="entry name" value="Response_reg"/>
    <property type="match status" value="1"/>
</dbReference>
<dbReference type="SMART" id="SM00091">
    <property type="entry name" value="PAS"/>
    <property type="match status" value="1"/>
</dbReference>
<evidence type="ECO:0000313" key="5">
    <source>
        <dbReference type="EMBL" id="MBV0900814.1"/>
    </source>
</evidence>
<feature type="domain" description="Response regulatory" evidence="3">
    <location>
        <begin position="64"/>
        <end position="180"/>
    </location>
</feature>
<feature type="domain" description="PAS" evidence="4">
    <location>
        <begin position="215"/>
        <end position="247"/>
    </location>
</feature>
<accession>A0AA41FZF9</accession>
<keyword evidence="1 2" id="KW-0597">Phosphoprotein</keyword>
<name>A0AA41FZF9_9EURY</name>
<dbReference type="CDD" id="cd00156">
    <property type="entry name" value="REC"/>
    <property type="match status" value="1"/>
</dbReference>
<dbReference type="SUPFAM" id="SSF52172">
    <property type="entry name" value="CheY-like"/>
    <property type="match status" value="1"/>
</dbReference>
<dbReference type="AlphaFoldDB" id="A0AA41FZF9"/>
<evidence type="ECO:0000259" key="3">
    <source>
        <dbReference type="PROSITE" id="PS50110"/>
    </source>
</evidence>
<dbReference type="InterPro" id="IPR001789">
    <property type="entry name" value="Sig_transdc_resp-reg_receiver"/>
</dbReference>
<protein>
    <submittedName>
        <fullName evidence="5">Response regulator</fullName>
    </submittedName>
</protein>
<dbReference type="Gene3D" id="3.30.450.20">
    <property type="entry name" value="PAS domain"/>
    <property type="match status" value="1"/>
</dbReference>
<evidence type="ECO:0000256" key="1">
    <source>
        <dbReference type="ARBA" id="ARBA00022553"/>
    </source>
</evidence>
<dbReference type="Gene3D" id="3.40.50.2300">
    <property type="match status" value="1"/>
</dbReference>
<dbReference type="InterPro" id="IPR011006">
    <property type="entry name" value="CheY-like_superfamily"/>
</dbReference>
<dbReference type="InterPro" id="IPR035965">
    <property type="entry name" value="PAS-like_dom_sf"/>
</dbReference>
<reference evidence="5" key="1">
    <citation type="submission" date="2021-06" db="EMBL/GenBank/DDBJ databases">
        <title>New haloarchaea isolates fom saline soil.</title>
        <authorList>
            <person name="Duran-Viseras A."/>
            <person name="Sanchez-Porro C.S."/>
            <person name="Ventosa A."/>
        </authorList>
    </citation>
    <scope>NUCLEOTIDE SEQUENCE</scope>
    <source>
        <strain evidence="5">JCM 18369</strain>
    </source>
</reference>
<gene>
    <name evidence="5" type="ORF">KTS37_03345</name>
</gene>
<proteinExistence type="predicted"/>
<dbReference type="SUPFAM" id="SSF55785">
    <property type="entry name" value="PYP-like sensor domain (PAS domain)"/>
    <property type="match status" value="1"/>
</dbReference>
<dbReference type="EMBL" id="JAHQXE010000001">
    <property type="protein sequence ID" value="MBV0900814.1"/>
    <property type="molecule type" value="Genomic_DNA"/>
</dbReference>
<sequence>MKTDGPWTLGGRTVDLPDGAIRGSSRATTRRVPLIRTESANTPEEVRTEVPIPLATDQESQESTLLHVDDDPQVGELVELYLSRITEDLNVVSKTSVVAALDFLESEDVDCIVSDYEMPSTDGLEFLEIVRERYADVPFILFTGKGSEEIASEAIASGVTDYMQKGAGSDTYEVLANRVENAIEQHRTEQQFWNALSWYQRLVEQELAGVCIIQDGTFVYVNQKLADIFGYDQSELVDESPTVLAPDREEEQFLDSIRASEADDLDSFHSAFEGQRADGEALTIEVSGGSIEYDGDPAWIGVLRDAEKGPDGGA</sequence>
<evidence type="ECO:0000259" key="4">
    <source>
        <dbReference type="PROSITE" id="PS50112"/>
    </source>
</evidence>